<dbReference type="AlphaFoldDB" id="A0A811T489"/>
<gene>
    <name evidence="2" type="ORF">KFBDDELM_00099</name>
</gene>
<dbReference type="InterPro" id="IPR027408">
    <property type="entry name" value="PNPase/RNase_PH_dom_sf"/>
</dbReference>
<sequence>MDGNLTKEELKKAVEMATEGCKQIYKLQRDALIERYKKDLEEHKEEVELVEVIAESEETSIESTIDNTDEFGGLNDE</sequence>
<dbReference type="Proteomes" id="UP000606624">
    <property type="component" value="Unassembled WGS sequence"/>
</dbReference>
<proteinExistence type="predicted"/>
<evidence type="ECO:0000313" key="3">
    <source>
        <dbReference type="Proteomes" id="UP000606624"/>
    </source>
</evidence>
<dbReference type="InterPro" id="IPR036345">
    <property type="entry name" value="ExoRNase_PH_dom2_sf"/>
</dbReference>
<dbReference type="SUPFAM" id="SSF55666">
    <property type="entry name" value="Ribonuclease PH domain 2-like"/>
    <property type="match status" value="1"/>
</dbReference>
<comment type="caution">
    <text evidence="2">The sequence shown here is derived from an EMBL/GenBank/DDBJ whole genome shotgun (WGS) entry which is preliminary data.</text>
</comment>
<evidence type="ECO:0000256" key="1">
    <source>
        <dbReference type="SAM" id="MobiDB-lite"/>
    </source>
</evidence>
<dbReference type="EMBL" id="CAJHIN010000003">
    <property type="protein sequence ID" value="CAD6490221.1"/>
    <property type="molecule type" value="Genomic_DNA"/>
</dbReference>
<accession>A0A811T489</accession>
<dbReference type="Gene3D" id="3.30.230.70">
    <property type="entry name" value="GHMP Kinase, N-terminal domain"/>
    <property type="match status" value="1"/>
</dbReference>
<protein>
    <submittedName>
        <fullName evidence="2">Uncharacterized protein</fullName>
    </submittedName>
</protein>
<feature type="region of interest" description="Disordered" evidence="1">
    <location>
        <begin position="58"/>
        <end position="77"/>
    </location>
</feature>
<evidence type="ECO:0000313" key="2">
    <source>
        <dbReference type="EMBL" id="CAD6490221.1"/>
    </source>
</evidence>
<name>A0A811T489_9EURY</name>
<organism evidence="2 3">
    <name type="scientific">Candidatus Argoarchaeum ethanivorans</name>
    <dbReference type="NCBI Taxonomy" id="2608793"/>
    <lineage>
        <taxon>Archaea</taxon>
        <taxon>Methanobacteriati</taxon>
        <taxon>Methanobacteriota</taxon>
        <taxon>Stenosarchaea group</taxon>
        <taxon>Methanomicrobia</taxon>
        <taxon>Methanosarcinales</taxon>
        <taxon>Methanosarcinales incertae sedis</taxon>
        <taxon>GOM Arc I cluster</taxon>
        <taxon>Candidatus Argoarchaeum</taxon>
    </lineage>
</organism>
<reference evidence="2" key="1">
    <citation type="submission" date="2020-10" db="EMBL/GenBank/DDBJ databases">
        <authorList>
            <person name="Hahn C.J."/>
            <person name="Laso-Perez R."/>
            <person name="Vulcano F."/>
            <person name="Vaziourakis K.-M."/>
            <person name="Stokke R."/>
            <person name="Steen I.H."/>
            <person name="Teske A."/>
            <person name="Boetius A."/>
            <person name="Liebeke M."/>
            <person name="Amann R."/>
            <person name="Knittel K."/>
        </authorList>
    </citation>
    <scope>NUCLEOTIDE SEQUENCE</scope>
    <source>
        <strain evidence="2">Gfbio:e3339647-f889-4370-9287-4fb5cb688e4c:AG392E03_GoMArc1</strain>
    </source>
</reference>